<feature type="non-terminal residue" evidence="3">
    <location>
        <position position="1"/>
    </location>
</feature>
<dbReference type="GeneID" id="103604494"/>
<feature type="non-terminal residue" evidence="3">
    <location>
        <position position="98"/>
    </location>
</feature>
<dbReference type="Proteomes" id="UP000694923">
    <property type="component" value="Unplaced"/>
</dbReference>
<feature type="compositionally biased region" description="Pro residues" evidence="1">
    <location>
        <begin position="13"/>
        <end position="32"/>
    </location>
</feature>
<proteinExistence type="predicted"/>
<organism evidence="2 3">
    <name type="scientific">Galeopterus variegatus</name>
    <name type="common">Malayan flying lemur</name>
    <name type="synonym">Cynocephalus variegatus</name>
    <dbReference type="NCBI Taxonomy" id="482537"/>
    <lineage>
        <taxon>Eukaryota</taxon>
        <taxon>Metazoa</taxon>
        <taxon>Chordata</taxon>
        <taxon>Craniata</taxon>
        <taxon>Vertebrata</taxon>
        <taxon>Euteleostomi</taxon>
        <taxon>Mammalia</taxon>
        <taxon>Eutheria</taxon>
        <taxon>Euarchontoglires</taxon>
        <taxon>Dermoptera</taxon>
        <taxon>Cynocephalidae</taxon>
        <taxon>Galeopterus</taxon>
    </lineage>
</organism>
<gene>
    <name evidence="3" type="primary">LOC103604494</name>
</gene>
<feature type="region of interest" description="Disordered" evidence="1">
    <location>
        <begin position="1"/>
        <end position="49"/>
    </location>
</feature>
<keyword evidence="2" id="KW-1185">Reference proteome</keyword>
<evidence type="ECO:0000256" key="1">
    <source>
        <dbReference type="SAM" id="MobiDB-lite"/>
    </source>
</evidence>
<accession>A0ABM0S354</accession>
<name>A0ABM0S354_GALVR</name>
<reference evidence="3" key="1">
    <citation type="submission" date="2025-08" db="UniProtKB">
        <authorList>
            <consortium name="RefSeq"/>
        </authorList>
    </citation>
    <scope>IDENTIFICATION</scope>
</reference>
<protein>
    <submittedName>
        <fullName evidence="3">Vegetative cell wall protein gp1-like</fullName>
    </submittedName>
</protein>
<sequence length="98" mass="10016">SLSPSSPLSPRSSPSPPPSLPLSPSPPSPPSSLQPDHCAMSTVSAEDPGDSETLIAELRTEPGAGEAGTRAPSPGVLPRAADVASTLQVLPPREHQHW</sequence>
<feature type="compositionally biased region" description="Low complexity" evidence="1">
    <location>
        <begin position="1"/>
        <end position="12"/>
    </location>
</feature>
<evidence type="ECO:0000313" key="2">
    <source>
        <dbReference type="Proteomes" id="UP000694923"/>
    </source>
</evidence>
<evidence type="ECO:0000313" key="3">
    <source>
        <dbReference type="RefSeq" id="XP_008587295.1"/>
    </source>
</evidence>
<dbReference type="RefSeq" id="XP_008587295.1">
    <property type="nucleotide sequence ID" value="XM_008589073.1"/>
</dbReference>